<evidence type="ECO:0000313" key="5">
    <source>
        <dbReference type="EMBL" id="STQ89412.1"/>
    </source>
</evidence>
<evidence type="ECO:0000313" key="8">
    <source>
        <dbReference type="Proteomes" id="UP000295794"/>
    </source>
</evidence>
<proteinExistence type="inferred from homology"/>
<dbReference type="CDD" id="cd05399">
    <property type="entry name" value="NT_Rel-Spo_like"/>
    <property type="match status" value="1"/>
</dbReference>
<dbReference type="PROSITE" id="PS51671">
    <property type="entry name" value="ACT"/>
    <property type="match status" value="1"/>
</dbReference>
<dbReference type="EMBL" id="UGHR01000001">
    <property type="protein sequence ID" value="STQ89412.1"/>
    <property type="molecule type" value="Genomic_DNA"/>
</dbReference>
<dbReference type="SUPFAM" id="SSF81301">
    <property type="entry name" value="Nucleotidyltransferase"/>
    <property type="match status" value="1"/>
</dbReference>
<feature type="domain" description="HD" evidence="3">
    <location>
        <begin position="65"/>
        <end position="164"/>
    </location>
</feature>
<dbReference type="Gene3D" id="1.10.3210.10">
    <property type="entry name" value="Hypothetical protein af1432"/>
    <property type="match status" value="1"/>
</dbReference>
<dbReference type="Pfam" id="PF13291">
    <property type="entry name" value="ACT_4"/>
    <property type="match status" value="1"/>
</dbReference>
<comment type="similarity">
    <text evidence="1">Belongs to the relA/spoT family.</text>
</comment>
<dbReference type="FunFam" id="3.30.460.10:FF:000001">
    <property type="entry name" value="GTP pyrophosphokinase RelA"/>
    <property type="match status" value="1"/>
</dbReference>
<keyword evidence="8" id="KW-1185">Reference proteome</keyword>
<evidence type="ECO:0000259" key="3">
    <source>
        <dbReference type="PROSITE" id="PS51831"/>
    </source>
</evidence>
<protein>
    <submittedName>
        <fullName evidence="6">GTP pyrophosphokinase</fullName>
    </submittedName>
    <submittedName>
        <fullName evidence="5">Guanosine-3',5'-bis(Diphosphate) 3'-pyrophosphohydrolase</fullName>
        <ecNumber evidence="5">3.1.7.2</ecNumber>
    </submittedName>
</protein>
<dbReference type="GO" id="GO:0008893">
    <property type="term" value="F:guanosine-3',5'-bis(diphosphate) 3'-diphosphatase activity"/>
    <property type="evidence" value="ECO:0007669"/>
    <property type="project" value="UniProtKB-EC"/>
</dbReference>
<dbReference type="InterPro" id="IPR006674">
    <property type="entry name" value="HD_domain"/>
</dbReference>
<dbReference type="GO" id="GO:0008728">
    <property type="term" value="F:GTP diphosphokinase activity"/>
    <property type="evidence" value="ECO:0007669"/>
    <property type="project" value="TreeGrafter"/>
</dbReference>
<dbReference type="PROSITE" id="PS51831">
    <property type="entry name" value="HD"/>
    <property type="match status" value="1"/>
</dbReference>
<dbReference type="InterPro" id="IPR002912">
    <property type="entry name" value="ACT_dom"/>
</dbReference>
<dbReference type="SMART" id="SM00471">
    <property type="entry name" value="HDc"/>
    <property type="match status" value="1"/>
</dbReference>
<gene>
    <name evidence="5" type="primary">spoT</name>
    <name evidence="6" type="ORF">EV682_101418</name>
    <name evidence="5" type="ORF">NCTC11159_00436</name>
</gene>
<dbReference type="GO" id="GO:0015949">
    <property type="term" value="P:nucleobase-containing small molecule interconversion"/>
    <property type="evidence" value="ECO:0007669"/>
    <property type="project" value="UniProtKB-ARBA"/>
</dbReference>
<dbReference type="InterPro" id="IPR012676">
    <property type="entry name" value="TGS-like"/>
</dbReference>
<dbReference type="PROSITE" id="PS51880">
    <property type="entry name" value="TGS"/>
    <property type="match status" value="1"/>
</dbReference>
<dbReference type="Pfam" id="PF13328">
    <property type="entry name" value="HD_4"/>
    <property type="match status" value="1"/>
</dbReference>
<evidence type="ECO:0000313" key="7">
    <source>
        <dbReference type="Proteomes" id="UP000255108"/>
    </source>
</evidence>
<accession>A0A377Q3N3</accession>
<dbReference type="SMART" id="SM00954">
    <property type="entry name" value="RelA_SpoT"/>
    <property type="match status" value="1"/>
</dbReference>
<dbReference type="GO" id="GO:0042594">
    <property type="term" value="P:response to starvation"/>
    <property type="evidence" value="ECO:0007669"/>
    <property type="project" value="TreeGrafter"/>
</dbReference>
<dbReference type="AlphaFoldDB" id="A0A377Q3N3"/>
<reference evidence="5 7" key="1">
    <citation type="submission" date="2018-06" db="EMBL/GenBank/DDBJ databases">
        <authorList>
            <consortium name="Pathogen Informatics"/>
            <person name="Doyle S."/>
        </authorList>
    </citation>
    <scope>NUCLEOTIDE SEQUENCE [LARGE SCALE GENOMIC DNA]</scope>
    <source>
        <strain evidence="5 7">NCTC11159</strain>
    </source>
</reference>
<dbReference type="InterPro" id="IPR003607">
    <property type="entry name" value="HD/PDEase_dom"/>
</dbReference>
<dbReference type="GO" id="GO:0015969">
    <property type="term" value="P:guanosine tetraphosphate metabolic process"/>
    <property type="evidence" value="ECO:0007669"/>
    <property type="project" value="InterPro"/>
</dbReference>
<dbReference type="GO" id="GO:0005886">
    <property type="term" value="C:plasma membrane"/>
    <property type="evidence" value="ECO:0007669"/>
    <property type="project" value="TreeGrafter"/>
</dbReference>
<dbReference type="CDD" id="cd00077">
    <property type="entry name" value="HDc"/>
    <property type="match status" value="1"/>
</dbReference>
<dbReference type="Pfam" id="PF04607">
    <property type="entry name" value="RelA_SpoT"/>
    <property type="match status" value="1"/>
</dbReference>
<dbReference type="InterPro" id="IPR033655">
    <property type="entry name" value="TGS_RelA/SpoT"/>
</dbReference>
<dbReference type="SUPFAM" id="SSF109604">
    <property type="entry name" value="HD-domain/PDEase-like"/>
    <property type="match status" value="1"/>
</dbReference>
<dbReference type="Proteomes" id="UP000295794">
    <property type="component" value="Unassembled WGS sequence"/>
</dbReference>
<dbReference type="Gene3D" id="3.30.70.260">
    <property type="match status" value="1"/>
</dbReference>
<feature type="domain" description="ACT" evidence="2">
    <location>
        <begin position="652"/>
        <end position="729"/>
    </location>
</feature>
<evidence type="ECO:0000259" key="4">
    <source>
        <dbReference type="PROSITE" id="PS51880"/>
    </source>
</evidence>
<dbReference type="PANTHER" id="PTHR21262">
    <property type="entry name" value="GUANOSINE-3',5'-BIS DIPHOSPHATE 3'-PYROPHOSPHOHYDROLASE"/>
    <property type="match status" value="1"/>
</dbReference>
<dbReference type="EMBL" id="SMBT01000001">
    <property type="protein sequence ID" value="TCU90385.1"/>
    <property type="molecule type" value="Genomic_DNA"/>
</dbReference>
<dbReference type="Gene3D" id="3.30.460.10">
    <property type="entry name" value="Beta Polymerase, domain 2"/>
    <property type="match status" value="1"/>
</dbReference>
<dbReference type="OrthoDB" id="9805041at2"/>
<dbReference type="InterPro" id="IPR004095">
    <property type="entry name" value="TGS"/>
</dbReference>
<dbReference type="Proteomes" id="UP000255108">
    <property type="component" value="Unassembled WGS sequence"/>
</dbReference>
<organism evidence="5 7">
    <name type="scientific">Iodobacter fluviatilis</name>
    <dbReference type="NCBI Taxonomy" id="537"/>
    <lineage>
        <taxon>Bacteria</taxon>
        <taxon>Pseudomonadati</taxon>
        <taxon>Pseudomonadota</taxon>
        <taxon>Betaproteobacteria</taxon>
        <taxon>Neisseriales</taxon>
        <taxon>Chitinibacteraceae</taxon>
        <taxon>Iodobacter</taxon>
    </lineage>
</organism>
<dbReference type="FunFam" id="3.10.20.30:FF:000002">
    <property type="entry name" value="GTP pyrophosphokinase (RelA/SpoT)"/>
    <property type="match status" value="1"/>
</dbReference>
<dbReference type="PANTHER" id="PTHR21262:SF36">
    <property type="entry name" value="BIFUNCTIONAL (P)PPGPP SYNTHASE_HYDROLASE SPOT"/>
    <property type="match status" value="1"/>
</dbReference>
<dbReference type="EC" id="3.1.7.2" evidence="5"/>
<evidence type="ECO:0000313" key="6">
    <source>
        <dbReference type="EMBL" id="TCU90385.1"/>
    </source>
</evidence>
<reference evidence="6 8" key="2">
    <citation type="submission" date="2019-03" db="EMBL/GenBank/DDBJ databases">
        <title>Genomic Encyclopedia of Type Strains, Phase IV (KMG-IV): sequencing the most valuable type-strain genomes for metagenomic binning, comparative biology and taxonomic classification.</title>
        <authorList>
            <person name="Goeker M."/>
        </authorList>
    </citation>
    <scope>NUCLEOTIDE SEQUENCE [LARGE SCALE GENOMIC DNA]</scope>
    <source>
        <strain evidence="6 8">DSM 3764</strain>
    </source>
</reference>
<dbReference type="FunFam" id="1.10.3210.10:FF:000001">
    <property type="entry name" value="GTP pyrophosphokinase RelA"/>
    <property type="match status" value="1"/>
</dbReference>
<dbReference type="SUPFAM" id="SSF81271">
    <property type="entry name" value="TGS-like"/>
    <property type="match status" value="1"/>
</dbReference>
<dbReference type="CDD" id="cd01668">
    <property type="entry name" value="TGS_RSH"/>
    <property type="match status" value="1"/>
</dbReference>
<dbReference type="InterPro" id="IPR043519">
    <property type="entry name" value="NT_sf"/>
</dbReference>
<dbReference type="NCBIfam" id="TIGR00691">
    <property type="entry name" value="spoT_relA"/>
    <property type="match status" value="1"/>
</dbReference>
<dbReference type="SUPFAM" id="SSF55021">
    <property type="entry name" value="ACT-like"/>
    <property type="match status" value="1"/>
</dbReference>
<sequence length="729" mass="81646">MEMLLADIDLPELASTAPEVFADANRFLSLNTSYLKLEDRQFLAAAFCFADASHRGQVRRSGEPYISHPLAVATILTQWKLDAQALAGALLHDVMEDSGVTKLELTEKFGKTVAELVDGMSKIDKLEFQSKEEAQAENFRKMLLAMARDLRVMLIKLADRLHNMRTMDAMRPDKQKRIARETMEIYAPIANRIGLNSAYQELDDLAFKYLHPNRYGVLSKALKAARGNRREVVGKILDSIKDKLAAAKIEASVTGREKNLYSIYRKMQEKQLSFSEVLDIYAFRVIVKDVPTSYLTLGALHALFKPIPGKFKDYIAIPKANGYQSLHTTLFGPYGTPIEIQIRSGDMHRIADAGVASHWMYKSGDEGFSDVQKKTHQWLQSLLEMQTESGDAVEFLEHIKVDLFPDQVYVFTPKGKIFNMPAGSCCVDFAYAVHSDIGDSCIAAKINHELVPLRTRLKNGDQVEIVSAVHARPNPSWLTFVTTGKARSHIRHFLKSLRFEESVLLGDRLLAQGFASLNQPLQQVSDDVWERYLKENGEKSREVVKAELGLGKRLAMVVAKRLLQLAGNWQEELVGGRKVAAVAVRGSEGMAIQCARCCNPIPGDPILGFVKKDQGLVIHTHDCPQIAHGRIDSEKLIDVEWDADVNRLFDVPVRILAQNDRGTLAAIATAIAEADANITAVATQEPEGFSERYMQIQFTLQVSNRTHLAKVMKNLRQLPSAYRIQRMRS</sequence>
<dbReference type="InterPro" id="IPR007685">
    <property type="entry name" value="RelA_SpoT"/>
</dbReference>
<dbReference type="Gene3D" id="3.10.20.30">
    <property type="match status" value="1"/>
</dbReference>
<dbReference type="InterPro" id="IPR012675">
    <property type="entry name" value="Beta-grasp_dom_sf"/>
</dbReference>
<feature type="domain" description="TGS" evidence="4">
    <location>
        <begin position="406"/>
        <end position="467"/>
    </location>
</feature>
<dbReference type="InterPro" id="IPR045865">
    <property type="entry name" value="ACT-like_dom_sf"/>
</dbReference>
<dbReference type="InterPro" id="IPR004811">
    <property type="entry name" value="RelA/Spo_fam"/>
</dbReference>
<name>A0A377Q3N3_9NEIS</name>
<evidence type="ECO:0000256" key="1">
    <source>
        <dbReference type="RuleBase" id="RU003847"/>
    </source>
</evidence>
<keyword evidence="5" id="KW-0378">Hydrolase</keyword>
<evidence type="ECO:0000259" key="2">
    <source>
        <dbReference type="PROSITE" id="PS51671"/>
    </source>
</evidence>
<dbReference type="Pfam" id="PF02824">
    <property type="entry name" value="TGS"/>
    <property type="match status" value="1"/>
</dbReference>
<comment type="function">
    <text evidence="1">In eubacteria ppGpp (guanosine 3'-diphosphate 5'-diphosphate) is a mediator of the stringent response that coordinates a variety of cellular activities in response to changes in nutritional abundance.</text>
</comment>